<reference evidence="2" key="1">
    <citation type="journal article" date="2019" name="Int. J. Syst. Evol. Microbiol.">
        <title>The Global Catalogue of Microorganisms (GCM) 10K type strain sequencing project: providing services to taxonomists for standard genome sequencing and annotation.</title>
        <authorList>
            <consortium name="The Broad Institute Genomics Platform"/>
            <consortium name="The Broad Institute Genome Sequencing Center for Infectious Disease"/>
            <person name="Wu L."/>
            <person name="Ma J."/>
        </authorList>
    </citation>
    <scope>NUCLEOTIDE SEQUENCE [LARGE SCALE GENOMIC DNA]</scope>
    <source>
        <strain evidence="2">WYCCWR 12678</strain>
    </source>
</reference>
<sequence>MSHIPPVALKEWAVAIKALDEGKQILLIRKGGIREETRDFRLQENTFFLYPTYEHQKANLIKQEFQSDLEETLTDFDPTKQETVTITHYAKVVEDIELYDEETLSELAPHYIYTTSYAAERLHWKKTKPLHVLPVRAYRLTNPVSIPVKEQYLGCFSWIPLEDMLPDVDAVPVLSDDEFGQKLQQVKLILKEV</sequence>
<dbReference type="InterPro" id="IPR008307">
    <property type="entry name" value="UCP018957"/>
</dbReference>
<dbReference type="InterPro" id="IPR014923">
    <property type="entry name" value="DUF1802"/>
</dbReference>
<dbReference type="Pfam" id="PF08819">
    <property type="entry name" value="DUF1802"/>
    <property type="match status" value="1"/>
</dbReference>
<protein>
    <submittedName>
        <fullName evidence="1">DUF1802 family protein</fullName>
    </submittedName>
</protein>
<evidence type="ECO:0000313" key="1">
    <source>
        <dbReference type="EMBL" id="MFC4768156.1"/>
    </source>
</evidence>
<dbReference type="RefSeq" id="WP_380026080.1">
    <property type="nucleotide sequence ID" value="NZ_JBHSHC010000096.1"/>
</dbReference>
<dbReference type="PIRSF" id="PIRSF018957">
    <property type="entry name" value="UCP018957"/>
    <property type="match status" value="1"/>
</dbReference>
<comment type="caution">
    <text evidence="1">The sequence shown here is derived from an EMBL/GenBank/DDBJ whole genome shotgun (WGS) entry which is preliminary data.</text>
</comment>
<accession>A0ABV9Q1T9</accession>
<proteinExistence type="predicted"/>
<dbReference type="EMBL" id="JBHSHC010000096">
    <property type="protein sequence ID" value="MFC4768156.1"/>
    <property type="molecule type" value="Genomic_DNA"/>
</dbReference>
<gene>
    <name evidence="1" type="ORF">ACFO8Q_12435</name>
</gene>
<evidence type="ECO:0000313" key="2">
    <source>
        <dbReference type="Proteomes" id="UP001596002"/>
    </source>
</evidence>
<keyword evidence="2" id="KW-1185">Reference proteome</keyword>
<name>A0ABV9Q1T9_9BACL</name>
<organism evidence="1 2">
    <name type="scientific">Effusibacillus consociatus</name>
    <dbReference type="NCBI Taxonomy" id="1117041"/>
    <lineage>
        <taxon>Bacteria</taxon>
        <taxon>Bacillati</taxon>
        <taxon>Bacillota</taxon>
        <taxon>Bacilli</taxon>
        <taxon>Bacillales</taxon>
        <taxon>Alicyclobacillaceae</taxon>
        <taxon>Effusibacillus</taxon>
    </lineage>
</organism>
<dbReference type="Proteomes" id="UP001596002">
    <property type="component" value="Unassembled WGS sequence"/>
</dbReference>